<gene>
    <name evidence="3" type="ORF">C484_19327</name>
</gene>
<protein>
    <submittedName>
        <fullName evidence="3">Uncharacterized protein</fullName>
    </submittedName>
</protein>
<dbReference type="InterPro" id="IPR055972">
    <property type="entry name" value="DUF7550"/>
</dbReference>
<dbReference type="Proteomes" id="UP000011648">
    <property type="component" value="Unassembled WGS sequence"/>
</dbReference>
<evidence type="ECO:0000256" key="1">
    <source>
        <dbReference type="SAM" id="MobiDB-lite"/>
    </source>
</evidence>
<dbReference type="EMBL" id="AOIL01000067">
    <property type="protein sequence ID" value="ELY85502.1"/>
    <property type="molecule type" value="Genomic_DNA"/>
</dbReference>
<proteinExistence type="predicted"/>
<evidence type="ECO:0000313" key="4">
    <source>
        <dbReference type="Proteomes" id="UP000011648"/>
    </source>
</evidence>
<dbReference type="AlphaFoldDB" id="L9ZIW1"/>
<accession>L9ZIW1</accession>
<keyword evidence="2" id="KW-0812">Transmembrane</keyword>
<dbReference type="PATRIC" id="fig|1230458.4.peg.3886"/>
<evidence type="ECO:0000313" key="3">
    <source>
        <dbReference type="EMBL" id="ELY85502.1"/>
    </source>
</evidence>
<name>L9ZIW1_9EURY</name>
<keyword evidence="2" id="KW-1133">Transmembrane helix</keyword>
<comment type="caution">
    <text evidence="3">The sequence shown here is derived from an EMBL/GenBank/DDBJ whole genome shotgun (WGS) entry which is preliminary data.</text>
</comment>
<dbReference type="Pfam" id="PF24418">
    <property type="entry name" value="DUF7550"/>
    <property type="match status" value="1"/>
</dbReference>
<organism evidence="3 4">
    <name type="scientific">Natrialba taiwanensis DSM 12281</name>
    <dbReference type="NCBI Taxonomy" id="1230458"/>
    <lineage>
        <taxon>Archaea</taxon>
        <taxon>Methanobacteriati</taxon>
        <taxon>Methanobacteriota</taxon>
        <taxon>Stenosarchaea group</taxon>
        <taxon>Halobacteria</taxon>
        <taxon>Halobacteriales</taxon>
        <taxon>Natrialbaceae</taxon>
        <taxon>Natrialba</taxon>
    </lineage>
</organism>
<feature type="compositionally biased region" description="Basic and acidic residues" evidence="1">
    <location>
        <begin position="30"/>
        <end position="45"/>
    </location>
</feature>
<keyword evidence="2" id="KW-0472">Membrane</keyword>
<reference evidence="3 4" key="1">
    <citation type="journal article" date="2014" name="PLoS Genet.">
        <title>Phylogenetically driven sequencing of extremely halophilic archaea reveals strategies for static and dynamic osmo-response.</title>
        <authorList>
            <person name="Becker E.A."/>
            <person name="Seitzer P.M."/>
            <person name="Tritt A."/>
            <person name="Larsen D."/>
            <person name="Krusor M."/>
            <person name="Yao A.I."/>
            <person name="Wu D."/>
            <person name="Madern D."/>
            <person name="Eisen J.A."/>
            <person name="Darling A.E."/>
            <person name="Facciotti M.T."/>
        </authorList>
    </citation>
    <scope>NUCLEOTIDE SEQUENCE [LARGE SCALE GENOMIC DNA]</scope>
    <source>
        <strain evidence="3 4">DSM 12281</strain>
    </source>
</reference>
<evidence type="ECO:0000256" key="2">
    <source>
        <dbReference type="SAM" id="Phobius"/>
    </source>
</evidence>
<feature type="region of interest" description="Disordered" evidence="1">
    <location>
        <begin position="24"/>
        <end position="50"/>
    </location>
</feature>
<keyword evidence="4" id="KW-1185">Reference proteome</keyword>
<sequence length="84" mass="8553">MQPAGLRLSIAVFKDSSAELVGMADDTDDAADHDSGADVGHDLGTERTTAPMSEYSSRAVGIGFLVLIVGTAISFGIPLATTGL</sequence>
<feature type="transmembrane region" description="Helical" evidence="2">
    <location>
        <begin position="59"/>
        <end position="80"/>
    </location>
</feature>